<keyword evidence="15" id="KW-0539">Nucleus</keyword>
<dbReference type="SMART" id="SM00558">
    <property type="entry name" value="JmjC"/>
    <property type="match status" value="1"/>
</dbReference>
<feature type="compositionally biased region" description="Basic residues" evidence="17">
    <location>
        <begin position="409"/>
        <end position="418"/>
    </location>
</feature>
<evidence type="ECO:0000313" key="21">
    <source>
        <dbReference type="EMBL" id="GFO41520.1"/>
    </source>
</evidence>
<dbReference type="PROSITE" id="PS51805">
    <property type="entry name" value="EPHD"/>
    <property type="match status" value="1"/>
</dbReference>
<evidence type="ECO:0000256" key="13">
    <source>
        <dbReference type="ARBA" id="ARBA00023015"/>
    </source>
</evidence>
<dbReference type="Gene3D" id="2.60.120.650">
    <property type="entry name" value="Cupin"/>
    <property type="match status" value="1"/>
</dbReference>
<feature type="domain" description="PHD-type" evidence="20">
    <location>
        <begin position="1660"/>
        <end position="1775"/>
    </location>
</feature>
<evidence type="ECO:0000256" key="1">
    <source>
        <dbReference type="ARBA" id="ARBA00001954"/>
    </source>
</evidence>
<feature type="compositionally biased region" description="Basic and acidic residues" evidence="17">
    <location>
        <begin position="474"/>
        <end position="486"/>
    </location>
</feature>
<dbReference type="EC" id="1.14.11.66" evidence="4"/>
<dbReference type="EMBL" id="BLXT01007695">
    <property type="protein sequence ID" value="GFO41520.1"/>
    <property type="molecule type" value="Genomic_DNA"/>
</dbReference>
<evidence type="ECO:0000256" key="9">
    <source>
        <dbReference type="ARBA" id="ARBA00022853"/>
    </source>
</evidence>
<dbReference type="Pfam" id="PF02373">
    <property type="entry name" value="JmjC"/>
    <property type="match status" value="1"/>
</dbReference>
<keyword evidence="10" id="KW-0223">Dioxygenase</keyword>
<evidence type="ECO:0000259" key="20">
    <source>
        <dbReference type="PROSITE" id="PS51805"/>
    </source>
</evidence>
<dbReference type="Pfam" id="PF13832">
    <property type="entry name" value="zf-HC5HC2H_2"/>
    <property type="match status" value="1"/>
</dbReference>
<dbReference type="InterPro" id="IPR013083">
    <property type="entry name" value="Znf_RING/FYVE/PHD"/>
</dbReference>
<dbReference type="Proteomes" id="UP000735302">
    <property type="component" value="Unassembled WGS sequence"/>
</dbReference>
<organism evidence="21 22">
    <name type="scientific">Plakobranchus ocellatus</name>
    <dbReference type="NCBI Taxonomy" id="259542"/>
    <lineage>
        <taxon>Eukaryota</taxon>
        <taxon>Metazoa</taxon>
        <taxon>Spiralia</taxon>
        <taxon>Lophotrochozoa</taxon>
        <taxon>Mollusca</taxon>
        <taxon>Gastropoda</taxon>
        <taxon>Heterobranchia</taxon>
        <taxon>Euthyneura</taxon>
        <taxon>Panpulmonata</taxon>
        <taxon>Sacoglossa</taxon>
        <taxon>Placobranchoidea</taxon>
        <taxon>Plakobranchidae</taxon>
        <taxon>Plakobranchus</taxon>
    </lineage>
</organism>
<evidence type="ECO:0000256" key="11">
    <source>
        <dbReference type="ARBA" id="ARBA00023002"/>
    </source>
</evidence>
<gene>
    <name evidence="21" type="ORF">PoB_006802500</name>
</gene>
<evidence type="ECO:0000259" key="18">
    <source>
        <dbReference type="PROSITE" id="PS51183"/>
    </source>
</evidence>
<evidence type="ECO:0000256" key="14">
    <source>
        <dbReference type="ARBA" id="ARBA00023163"/>
    </source>
</evidence>
<keyword evidence="11" id="KW-0560">Oxidoreductase</keyword>
<dbReference type="GO" id="GO:0140684">
    <property type="term" value="F:histone H3K9me2/H3K9me3 demethylase activity"/>
    <property type="evidence" value="ECO:0007669"/>
    <property type="project" value="UniProtKB-EC"/>
</dbReference>
<feature type="region of interest" description="Disordered" evidence="17">
    <location>
        <begin position="333"/>
        <end position="488"/>
    </location>
</feature>
<dbReference type="FunFam" id="3.10.330.70:FF:000001">
    <property type="entry name" value="Putative lysine-specific demethylase 4a"/>
    <property type="match status" value="1"/>
</dbReference>
<feature type="domain" description="JmjC" evidence="19">
    <location>
        <begin position="136"/>
        <end position="302"/>
    </location>
</feature>
<evidence type="ECO:0000256" key="4">
    <source>
        <dbReference type="ARBA" id="ARBA00012900"/>
    </source>
</evidence>
<evidence type="ECO:0000256" key="5">
    <source>
        <dbReference type="ARBA" id="ARBA00022723"/>
    </source>
</evidence>
<keyword evidence="22" id="KW-1185">Reference proteome</keyword>
<keyword evidence="9" id="KW-0156">Chromatin regulator</keyword>
<feature type="compositionally biased region" description="Basic residues" evidence="17">
    <location>
        <begin position="432"/>
        <end position="441"/>
    </location>
</feature>
<dbReference type="PROSITE" id="PS51183">
    <property type="entry name" value="JMJN"/>
    <property type="match status" value="1"/>
</dbReference>
<dbReference type="Pfam" id="PF18104">
    <property type="entry name" value="Tudor_2"/>
    <property type="match status" value="1"/>
</dbReference>
<dbReference type="Pfam" id="PF02375">
    <property type="entry name" value="JmjN"/>
    <property type="match status" value="1"/>
</dbReference>
<dbReference type="Gene3D" id="3.30.40.10">
    <property type="entry name" value="Zinc/RING finger domain, C3HC4 (zinc finger)"/>
    <property type="match status" value="1"/>
</dbReference>
<comment type="caution">
    <text evidence="21">The sequence shown here is derived from an EMBL/GenBank/DDBJ whole genome shotgun (WGS) entry which is preliminary data.</text>
</comment>
<keyword evidence="7" id="KW-0863">Zinc-finger</keyword>
<evidence type="ECO:0000256" key="6">
    <source>
        <dbReference type="ARBA" id="ARBA00022737"/>
    </source>
</evidence>
<sequence>MAEVQDKIMVFRPTFEEFKDFKKYIAYMESVGAHKMGIAKVVPPNEWVPRKGGYDNLDLMIPSPIEQVVTGQQGLYTQFNVQKKAMHVKEFEELANSPRYRTPPHFDYEDLERKYWKNVAFGAAIYGADINGSITDEDQDCWNINRLGTILDHVKDDYGIQIEGVCTAYLYFGMWKTTFAWHTEDMDLYSINYLHYGAPKSWYAIPPEHGQRLERLAQGFFPNSFSECPAFLRHKMSLISPFILKKYSIPVNKITQEAGDIMITFPYGYHAGYNHGFNCAESTNFATHRWIEYGKRCLQCVCRNDGVKISMDVFVKKYQPERYALWKAGKDIASHPEGHRDGNRPPNRPKKKIEANSSGTAHSRRHPLKSAFNKKCQDKVDDTKDDTVKKPKSKPKASMEDKPDNSVLVKKKAKKKKKEPQDWEDEVDNMHSPKKKAKKNILNKSPIPASPSPKFSVMTASQRQKLSEYLRSPRKIEQKEIERKNEPGYMSAFQEAFMKTLLPENDNNKERSEIWNKIKDSQKFSETADFNENKKAKMTSTVNDKQEPETVAKQVGKTECGMSPSHIPSTQAKVSGEKSELLPSSPPIPLKTNADTFLPVSVNCTLSQQQACELSPPLLTPHHPDVKPELKTEVSPPVLSPCKPSGCAIKSEPLETPSLPFFQQQKLVSAEKNFKMLSGGEPKHKMEVNVESKPIFVVSAKSCVTQVNPTQSSSLQLQKEILKPSGEHKLITCNLKTTSGGTVSSKKTVSGDFSGVIGVQNHISPQSYQSHHVQNLPKSKEVQTTHLLSGNIQKRQALHLQPTSISLLTNSQQVSSQTQTGAKMSLFTDQKMTKSCSSEMFKTVSSSCSHVVNTSFSPQPTSSKITQPFIVTPHAPVKPVHKGKESQHVTPCFENNPITQSLVLAPTQSSVSNKNPGSRVILSQPHFSAVPSNITNVRDSVPVLKASPVSMQGPHEITVSPQQVAGLGEPKNFMLNKAHLQGLNSFQWRMHGLPAAQANSQVQTAVTCPILNSSDQTAALNAKLNASPMLLHHMQHQVYPGINSYFIVNQNQHSFASAPTIIVPQHKQARLISTQAMPNRHQQPQFAQCRLQQQTKTVQLQQNQRPTNLNERVNFNCGKTSQDLGRVALTQSSNLSVPMPHSELPRSQTHQFASHSQNIPTNTLMFGAKSSISPNASVKTVVLPQSLPDSISMAPQTVPSSQSISNVSVAEVLVQLSKGQEGHSSHQNGTMHGFSHVATRTTEKETFRTEVSASAGTSVTSSPSISPPSLDCAKTTTSHQVWSRPPSLSPKPTEQQCFSSPCLTSGNTHDVAKKESAICSEQLIKADVSSSPGNGTSESFPLFSDRTAPGTQHTQAHAKHENYVNQSHCDQTNLPCDRQYSNPVVSAQSFEYNSLVPKPTAKMIVSGDLRVWSKLFTQQLSSHNNQTVEIPVAKGEGANQQQAQCSKRTTPASTKPDLSARQIEMVDYSTIKKCRKERLKKGGKSKRVDEAPFAPHVNVNSSSSPTSCKTGMKKTAVTSSPLTINQPWAENVNLLWRHLPYCLEAVKTYNTAVASRPPHCSICSLFQKHQVDSGVEESSAKAAPQCSSPLIREVSFAMCAVSSPNTPLCDYSPLDQDGSSPLLSCSRCAVCVHASCYGEQLLTKSEEWICMSCQNFTEETSVCSLCCLRGGALKPTTSGGWAHIVCSLAIKEVSFVNVKDRSPIDITPIAPERYKLKCELCAPLSQLNPLRTACVQCSFGRCFRSFHVTCGLAAGAVFQAGDWPWPIHIACLRHNDGGHGKQDLAIRRPEELCDLNVGDTALAKHKVNRRFYWAEVVEVTRKRLYEVDFDDGSFSEDLLPSDIVGKNCVEEGPPAKGEHIYVRWTDGRLYGATFRKINIQDVYTMEFEDNSQYQARREELWSQSEEIPRHIRNRMSEATDSKYDQEEMLPLNQEGRRLKKKVNYKMLVLR</sequence>
<keyword evidence="6" id="KW-0677">Repeat</keyword>
<name>A0AAV4DC41_9GAST</name>
<evidence type="ECO:0000256" key="15">
    <source>
        <dbReference type="ARBA" id="ARBA00023242"/>
    </source>
</evidence>
<keyword evidence="8" id="KW-0862">Zinc</keyword>
<dbReference type="FunFam" id="2.60.120.650:FF:000048">
    <property type="entry name" value="Lysine-specific demethylase 4A"/>
    <property type="match status" value="1"/>
</dbReference>
<evidence type="ECO:0000256" key="3">
    <source>
        <dbReference type="ARBA" id="ARBA00009711"/>
    </source>
</evidence>
<feature type="domain" description="JmjN" evidence="18">
    <location>
        <begin position="8"/>
        <end position="50"/>
    </location>
</feature>
<dbReference type="SMART" id="SM00249">
    <property type="entry name" value="PHD"/>
    <property type="match status" value="2"/>
</dbReference>
<protein>
    <recommendedName>
        <fullName evidence="4">[histone H3]-trimethyl-L-lysine(9) demethylase</fullName>
        <ecNumber evidence="4">1.14.11.66</ecNumber>
    </recommendedName>
</protein>
<dbReference type="SMART" id="SM00333">
    <property type="entry name" value="TUDOR"/>
    <property type="match status" value="2"/>
</dbReference>
<dbReference type="SMART" id="SM00545">
    <property type="entry name" value="JmjN"/>
    <property type="match status" value="1"/>
</dbReference>
<dbReference type="InterPro" id="IPR003349">
    <property type="entry name" value="JmjN"/>
</dbReference>
<evidence type="ECO:0000256" key="8">
    <source>
        <dbReference type="ARBA" id="ARBA00022833"/>
    </source>
</evidence>
<dbReference type="Gene3D" id="2.30.30.140">
    <property type="match status" value="1"/>
</dbReference>
<dbReference type="InterPro" id="IPR011011">
    <property type="entry name" value="Znf_FYVE_PHD"/>
</dbReference>
<dbReference type="PROSITE" id="PS51184">
    <property type="entry name" value="JMJC"/>
    <property type="match status" value="1"/>
</dbReference>
<feature type="region of interest" description="Disordered" evidence="17">
    <location>
        <begin position="1250"/>
        <end position="1273"/>
    </location>
</feature>
<feature type="compositionally biased region" description="Basic and acidic residues" evidence="17">
    <location>
        <begin position="333"/>
        <end position="343"/>
    </location>
</feature>
<keyword evidence="14" id="KW-0804">Transcription</keyword>
<comment type="catalytic activity">
    <reaction evidence="16">
        <text>N(6),N(6),N(6)-trimethyl-L-lysyl(9)-[histone H3] + 2 2-oxoglutarate + 2 O2 = N(6)-methyl-L-lysyl(9)-[histone H3] + 2 formaldehyde + 2 succinate + 2 CO2</text>
        <dbReference type="Rhea" id="RHEA:60200"/>
        <dbReference type="Rhea" id="RHEA-COMP:15538"/>
        <dbReference type="Rhea" id="RHEA-COMP:15542"/>
        <dbReference type="ChEBI" id="CHEBI:15379"/>
        <dbReference type="ChEBI" id="CHEBI:16526"/>
        <dbReference type="ChEBI" id="CHEBI:16810"/>
        <dbReference type="ChEBI" id="CHEBI:16842"/>
        <dbReference type="ChEBI" id="CHEBI:30031"/>
        <dbReference type="ChEBI" id="CHEBI:61929"/>
        <dbReference type="ChEBI" id="CHEBI:61961"/>
        <dbReference type="EC" id="1.14.11.66"/>
    </reaction>
</comment>
<evidence type="ECO:0000256" key="10">
    <source>
        <dbReference type="ARBA" id="ARBA00022964"/>
    </source>
</evidence>
<feature type="compositionally biased region" description="Basic and acidic residues" evidence="17">
    <location>
        <begin position="375"/>
        <end position="389"/>
    </location>
</feature>
<proteinExistence type="inferred from homology"/>
<dbReference type="GO" id="GO:0005634">
    <property type="term" value="C:nucleus"/>
    <property type="evidence" value="ECO:0007669"/>
    <property type="project" value="UniProtKB-SubCell"/>
</dbReference>
<comment type="subcellular location">
    <subcellularLocation>
        <location evidence="2">Nucleus</location>
    </subcellularLocation>
</comment>
<dbReference type="GO" id="GO:0051864">
    <property type="term" value="F:histone H3K36 demethylase activity"/>
    <property type="evidence" value="ECO:0007669"/>
    <property type="project" value="TreeGrafter"/>
</dbReference>
<dbReference type="Gene3D" id="3.10.330.70">
    <property type="match status" value="1"/>
</dbReference>
<keyword evidence="5" id="KW-0479">Metal-binding</keyword>
<comment type="similarity">
    <text evidence="3">Belongs to the JHDM3 histone demethylase family.</text>
</comment>
<evidence type="ECO:0000256" key="17">
    <source>
        <dbReference type="SAM" id="MobiDB-lite"/>
    </source>
</evidence>
<dbReference type="PANTHER" id="PTHR10694:SF7">
    <property type="entry name" value="[HISTONE H3]-TRIMETHYL-L-LYSINE(9) DEMETHYLASE"/>
    <property type="match status" value="1"/>
</dbReference>
<dbReference type="SUPFAM" id="SSF63748">
    <property type="entry name" value="Tudor/PWWP/MBT"/>
    <property type="match status" value="2"/>
</dbReference>
<dbReference type="Pfam" id="PF13831">
    <property type="entry name" value="PHD_2"/>
    <property type="match status" value="1"/>
</dbReference>
<dbReference type="InterPro" id="IPR003347">
    <property type="entry name" value="JmjC_dom"/>
</dbReference>
<dbReference type="InterPro" id="IPR002999">
    <property type="entry name" value="Tudor"/>
</dbReference>
<reference evidence="21 22" key="1">
    <citation type="journal article" date="2021" name="Elife">
        <title>Chloroplast acquisition without the gene transfer in kleptoplastic sea slugs, Plakobranchus ocellatus.</title>
        <authorList>
            <person name="Maeda T."/>
            <person name="Takahashi S."/>
            <person name="Yoshida T."/>
            <person name="Shimamura S."/>
            <person name="Takaki Y."/>
            <person name="Nagai Y."/>
            <person name="Toyoda A."/>
            <person name="Suzuki Y."/>
            <person name="Arimoto A."/>
            <person name="Ishii H."/>
            <person name="Satoh N."/>
            <person name="Nishiyama T."/>
            <person name="Hasebe M."/>
            <person name="Maruyama T."/>
            <person name="Minagawa J."/>
            <person name="Obokata J."/>
            <person name="Shigenobu S."/>
        </authorList>
    </citation>
    <scope>NUCLEOTIDE SEQUENCE [LARGE SCALE GENOMIC DNA]</scope>
</reference>
<comment type="cofactor">
    <cofactor evidence="1">
        <name>Fe(2+)</name>
        <dbReference type="ChEBI" id="CHEBI:29033"/>
    </cofactor>
</comment>
<dbReference type="PANTHER" id="PTHR10694">
    <property type="entry name" value="LYSINE-SPECIFIC DEMETHYLASE"/>
    <property type="match status" value="1"/>
</dbReference>
<dbReference type="CDD" id="cd20391">
    <property type="entry name" value="Tudor_JMJD2_rpt1"/>
    <property type="match status" value="1"/>
</dbReference>
<feature type="region of interest" description="Disordered" evidence="17">
    <location>
        <begin position="555"/>
        <end position="587"/>
    </location>
</feature>
<keyword evidence="13" id="KW-0805">Transcription regulation</keyword>
<evidence type="ECO:0000256" key="2">
    <source>
        <dbReference type="ARBA" id="ARBA00004123"/>
    </source>
</evidence>
<feature type="compositionally biased region" description="Polar residues" evidence="17">
    <location>
        <begin position="1438"/>
        <end position="1453"/>
    </location>
</feature>
<evidence type="ECO:0000256" key="7">
    <source>
        <dbReference type="ARBA" id="ARBA00022771"/>
    </source>
</evidence>
<dbReference type="GO" id="GO:0008270">
    <property type="term" value="F:zinc ion binding"/>
    <property type="evidence" value="ECO:0007669"/>
    <property type="project" value="UniProtKB-KW"/>
</dbReference>
<evidence type="ECO:0000259" key="19">
    <source>
        <dbReference type="PROSITE" id="PS51184"/>
    </source>
</evidence>
<evidence type="ECO:0000256" key="12">
    <source>
        <dbReference type="ARBA" id="ARBA00023004"/>
    </source>
</evidence>
<dbReference type="GO" id="GO:0000785">
    <property type="term" value="C:chromatin"/>
    <property type="evidence" value="ECO:0007669"/>
    <property type="project" value="TreeGrafter"/>
</dbReference>
<dbReference type="SUPFAM" id="SSF51197">
    <property type="entry name" value="Clavaminate synthase-like"/>
    <property type="match status" value="1"/>
</dbReference>
<accession>A0AAV4DC41</accession>
<dbReference type="InterPro" id="IPR040477">
    <property type="entry name" value="KDM4-like_Tudor"/>
</dbReference>
<evidence type="ECO:0000256" key="16">
    <source>
        <dbReference type="ARBA" id="ARBA00049349"/>
    </source>
</evidence>
<evidence type="ECO:0000313" key="22">
    <source>
        <dbReference type="Proteomes" id="UP000735302"/>
    </source>
</evidence>
<dbReference type="InterPro" id="IPR034732">
    <property type="entry name" value="EPHD"/>
</dbReference>
<feature type="compositionally biased region" description="Low complexity" evidence="17">
    <location>
        <begin position="1250"/>
        <end position="1269"/>
    </location>
</feature>
<dbReference type="InterPro" id="IPR019787">
    <property type="entry name" value="Znf_PHD-finger"/>
</dbReference>
<dbReference type="InterPro" id="IPR001965">
    <property type="entry name" value="Znf_PHD"/>
</dbReference>
<dbReference type="GO" id="GO:0010468">
    <property type="term" value="P:regulation of gene expression"/>
    <property type="evidence" value="ECO:0007669"/>
    <property type="project" value="TreeGrafter"/>
</dbReference>
<dbReference type="SUPFAM" id="SSF57903">
    <property type="entry name" value="FYVE/PHD zinc finger"/>
    <property type="match status" value="1"/>
</dbReference>
<feature type="region of interest" description="Disordered" evidence="17">
    <location>
        <begin position="1435"/>
        <end position="1457"/>
    </location>
</feature>
<keyword evidence="12" id="KW-0408">Iron</keyword>